<accession>A0A7Y9DVB1</accession>
<sequence>MRYEFTFTDQVPDDVVAEFPHLTRTSSSTTLFGRVEDAAQLHGLLTRFRLLGLDMTDMHRLPD</sequence>
<dbReference type="RefSeq" id="WP_179793880.1">
    <property type="nucleotide sequence ID" value="NZ_BAABHP010000007.1"/>
</dbReference>
<keyword evidence="2" id="KW-1185">Reference proteome</keyword>
<dbReference type="Proteomes" id="UP000535890">
    <property type="component" value="Unassembled WGS sequence"/>
</dbReference>
<gene>
    <name evidence="1" type="ORF">BJ983_002253</name>
</gene>
<name>A0A7Y9DVB1_9PSEU</name>
<protein>
    <submittedName>
        <fullName evidence="1">Uncharacterized protein</fullName>
    </submittedName>
</protein>
<evidence type="ECO:0000313" key="1">
    <source>
        <dbReference type="EMBL" id="NYD36151.1"/>
    </source>
</evidence>
<evidence type="ECO:0000313" key="2">
    <source>
        <dbReference type="Proteomes" id="UP000535890"/>
    </source>
</evidence>
<reference evidence="1 2" key="1">
    <citation type="submission" date="2020-07" db="EMBL/GenBank/DDBJ databases">
        <title>Sequencing the genomes of 1000 actinobacteria strains.</title>
        <authorList>
            <person name="Klenk H.-P."/>
        </authorList>
    </citation>
    <scope>NUCLEOTIDE SEQUENCE [LARGE SCALE GENOMIC DNA]</scope>
    <source>
        <strain evidence="1 2">DSM 45772</strain>
    </source>
</reference>
<organism evidence="1 2">
    <name type="scientific">Actinomycetospora corticicola</name>
    <dbReference type="NCBI Taxonomy" id="663602"/>
    <lineage>
        <taxon>Bacteria</taxon>
        <taxon>Bacillati</taxon>
        <taxon>Actinomycetota</taxon>
        <taxon>Actinomycetes</taxon>
        <taxon>Pseudonocardiales</taxon>
        <taxon>Pseudonocardiaceae</taxon>
        <taxon>Actinomycetospora</taxon>
    </lineage>
</organism>
<comment type="caution">
    <text evidence="1">The sequence shown here is derived from an EMBL/GenBank/DDBJ whole genome shotgun (WGS) entry which is preliminary data.</text>
</comment>
<dbReference type="EMBL" id="JACCBN010000001">
    <property type="protein sequence ID" value="NYD36151.1"/>
    <property type="molecule type" value="Genomic_DNA"/>
</dbReference>
<dbReference type="AlphaFoldDB" id="A0A7Y9DVB1"/>
<proteinExistence type="predicted"/>